<feature type="region of interest" description="Disordered" evidence="1">
    <location>
        <begin position="350"/>
        <end position="370"/>
    </location>
</feature>
<dbReference type="Proteomes" id="UP001153069">
    <property type="component" value="Unassembled WGS sequence"/>
</dbReference>
<keyword evidence="3" id="KW-1185">Reference proteome</keyword>
<feature type="compositionally biased region" description="Low complexity" evidence="1">
    <location>
        <begin position="222"/>
        <end position="237"/>
    </location>
</feature>
<comment type="caution">
    <text evidence="2">The sequence shown here is derived from an EMBL/GenBank/DDBJ whole genome shotgun (WGS) entry which is preliminary data.</text>
</comment>
<protein>
    <submittedName>
        <fullName evidence="2">Uncharacterized protein</fullName>
    </submittedName>
</protein>
<feature type="region of interest" description="Disordered" evidence="1">
    <location>
        <begin position="147"/>
        <end position="280"/>
    </location>
</feature>
<organism evidence="2 3">
    <name type="scientific">Seminavis robusta</name>
    <dbReference type="NCBI Taxonomy" id="568900"/>
    <lineage>
        <taxon>Eukaryota</taxon>
        <taxon>Sar</taxon>
        <taxon>Stramenopiles</taxon>
        <taxon>Ochrophyta</taxon>
        <taxon>Bacillariophyta</taxon>
        <taxon>Bacillariophyceae</taxon>
        <taxon>Bacillariophycidae</taxon>
        <taxon>Naviculales</taxon>
        <taxon>Naviculaceae</taxon>
        <taxon>Seminavis</taxon>
    </lineage>
</organism>
<accession>A0A9N8EBR8</accession>
<proteinExistence type="predicted"/>
<evidence type="ECO:0000313" key="3">
    <source>
        <dbReference type="Proteomes" id="UP001153069"/>
    </source>
</evidence>
<gene>
    <name evidence="2" type="ORF">SEMRO_915_G219640.1</name>
</gene>
<evidence type="ECO:0000256" key="1">
    <source>
        <dbReference type="SAM" id="MobiDB-lite"/>
    </source>
</evidence>
<dbReference type="AlphaFoldDB" id="A0A9N8EBR8"/>
<dbReference type="EMBL" id="CAICTM010000913">
    <property type="protein sequence ID" value="CAB9518207.1"/>
    <property type="molecule type" value="Genomic_DNA"/>
</dbReference>
<feature type="compositionally biased region" description="Acidic residues" evidence="1">
    <location>
        <begin position="350"/>
        <end position="369"/>
    </location>
</feature>
<name>A0A9N8EBR8_9STRA</name>
<evidence type="ECO:0000313" key="2">
    <source>
        <dbReference type="EMBL" id="CAB9518207.1"/>
    </source>
</evidence>
<feature type="compositionally biased region" description="Polar residues" evidence="1">
    <location>
        <begin position="196"/>
        <end position="214"/>
    </location>
</feature>
<reference evidence="2" key="1">
    <citation type="submission" date="2020-06" db="EMBL/GenBank/DDBJ databases">
        <authorList>
            <consortium name="Plant Systems Biology data submission"/>
        </authorList>
    </citation>
    <scope>NUCLEOTIDE SEQUENCE</scope>
    <source>
        <strain evidence="2">D6</strain>
    </source>
</reference>
<sequence length="384" mass="44807">MEQHSGRNKDRLGSIQDDNGEVHVYGSLKDDAYNEQTNYMRERTTDGFDYKAVVAAIADDESILEVFIKDMNALKRHCGGGVNFKDWWNEGGLSDTELRRIVTTRVPLEWQQRLRLQDIGHKYRDEGEISSIIDFFTLLETNEQLRNRRGSARMTPRGRTMPARGGNQGFRNRQQRGPLRQGYNQSNRNRPAGPNRYQNNHSQGYGNRQAQPSRYQPPRYQGSYNTGGRTGNSTRGNAVGGRFGGQRNDRRPFQGQNNWRPRPGGNFGNSGGRNQPPRRTEGYYASRRRNEAFYHEPMVETVEEEDEEWEQAEDEQYHIREEQDQAYHQDEAEEQLVDQWNDQFYVYDEDDDGQDQEEQGYQLMDDDNNYDCGYGYQGYGREHF</sequence>